<gene>
    <name evidence="5" type="primary">LOC111127428</name>
</gene>
<proteinExistence type="predicted"/>
<dbReference type="SMART" id="SM00409">
    <property type="entry name" value="IG"/>
    <property type="match status" value="1"/>
</dbReference>
<dbReference type="InterPro" id="IPR013783">
    <property type="entry name" value="Ig-like_fold"/>
</dbReference>
<evidence type="ECO:0000256" key="2">
    <source>
        <dbReference type="SAM" id="Phobius"/>
    </source>
</evidence>
<keyword evidence="4" id="KW-1185">Reference proteome</keyword>
<dbReference type="PROSITE" id="PS50835">
    <property type="entry name" value="IG_LIKE"/>
    <property type="match status" value="1"/>
</dbReference>
<dbReference type="Proteomes" id="UP000694844">
    <property type="component" value="Chromosome 3"/>
</dbReference>
<feature type="region of interest" description="Disordered" evidence="1">
    <location>
        <begin position="307"/>
        <end position="342"/>
    </location>
</feature>
<organism evidence="4 5">
    <name type="scientific">Crassostrea virginica</name>
    <name type="common">Eastern oyster</name>
    <dbReference type="NCBI Taxonomy" id="6565"/>
    <lineage>
        <taxon>Eukaryota</taxon>
        <taxon>Metazoa</taxon>
        <taxon>Spiralia</taxon>
        <taxon>Lophotrochozoa</taxon>
        <taxon>Mollusca</taxon>
        <taxon>Bivalvia</taxon>
        <taxon>Autobranchia</taxon>
        <taxon>Pteriomorphia</taxon>
        <taxon>Ostreida</taxon>
        <taxon>Ostreoidea</taxon>
        <taxon>Ostreidae</taxon>
        <taxon>Crassostrea</taxon>
    </lineage>
</organism>
<feature type="domain" description="Ig-like" evidence="3">
    <location>
        <begin position="45"/>
        <end position="129"/>
    </location>
</feature>
<reference evidence="5" key="1">
    <citation type="submission" date="2025-08" db="UniProtKB">
        <authorList>
            <consortium name="RefSeq"/>
        </authorList>
    </citation>
    <scope>IDENTIFICATION</scope>
    <source>
        <tissue evidence="5">Whole sample</tissue>
    </source>
</reference>
<name>A0A8B8DKP6_CRAVI</name>
<dbReference type="InterPro" id="IPR036179">
    <property type="entry name" value="Ig-like_dom_sf"/>
</dbReference>
<feature type="compositionally biased region" description="Acidic residues" evidence="1">
    <location>
        <begin position="311"/>
        <end position="330"/>
    </location>
</feature>
<dbReference type="Gene3D" id="2.60.40.10">
    <property type="entry name" value="Immunoglobulins"/>
    <property type="match status" value="1"/>
</dbReference>
<accession>A0A8B8DKP6</accession>
<keyword evidence="2" id="KW-0472">Membrane</keyword>
<dbReference type="SUPFAM" id="SSF48726">
    <property type="entry name" value="Immunoglobulin"/>
    <property type="match status" value="1"/>
</dbReference>
<evidence type="ECO:0000256" key="1">
    <source>
        <dbReference type="SAM" id="MobiDB-lite"/>
    </source>
</evidence>
<protein>
    <submittedName>
        <fullName evidence="5">Uncharacterized protein LOC111127428</fullName>
    </submittedName>
</protein>
<evidence type="ECO:0000313" key="5">
    <source>
        <dbReference type="RefSeq" id="XP_022328310.1"/>
    </source>
</evidence>
<dbReference type="InterPro" id="IPR007110">
    <property type="entry name" value="Ig-like_dom"/>
</dbReference>
<dbReference type="AlphaFoldDB" id="A0A8B8DKP6"/>
<dbReference type="KEGG" id="cvn:111127428"/>
<feature type="transmembrane region" description="Helical" evidence="2">
    <location>
        <begin position="270"/>
        <end position="292"/>
    </location>
</feature>
<keyword evidence="2" id="KW-1133">Transmembrane helix</keyword>
<keyword evidence="2" id="KW-0812">Transmembrane</keyword>
<sequence>MMSIFTKGTQHVYTGVKSAIVYDVKIKPTCEASHEQFKRNISAWPAVENENIHSKESENLTLICPFHGAHRSSKVILWEHVDEFKIDSVLRKFTASQITLSNLSYMDRGRYYCTVKFFDCTNSSSEKLARGFISVSLRGPPTIVSTEIVKRENSGSKSLRFTLHVISFPHPNCTIAILQDNQPPTDTDNCKQETSLVSYKAYGKTVSVPGYVILAEIGNLTKFGFQESLVLHIVLSNNEGIREYEMPLQTKEVTTSKNNKGDTTNRDVRMISYTTGSVFLLGLIIVVTFVYFRKKKHAVCRYFASRTESKEQEEDEEDYEHELETDEDTKEDYTPLEAYEEI</sequence>
<dbReference type="InterPro" id="IPR003599">
    <property type="entry name" value="Ig_sub"/>
</dbReference>
<evidence type="ECO:0000313" key="4">
    <source>
        <dbReference type="Proteomes" id="UP000694844"/>
    </source>
</evidence>
<evidence type="ECO:0000259" key="3">
    <source>
        <dbReference type="PROSITE" id="PS50835"/>
    </source>
</evidence>
<dbReference type="RefSeq" id="XP_022328310.1">
    <property type="nucleotide sequence ID" value="XM_022472602.1"/>
</dbReference>
<dbReference type="GeneID" id="111127428"/>